<evidence type="ECO:0000256" key="2">
    <source>
        <dbReference type="ARBA" id="ARBA00022448"/>
    </source>
</evidence>
<keyword evidence="17" id="KW-1185">Reference proteome</keyword>
<keyword evidence="8 12" id="KW-0798">TonB box</keyword>
<keyword evidence="4" id="KW-0410">Iron transport</keyword>
<reference evidence="16" key="1">
    <citation type="submission" date="2023-04" db="EMBL/GenBank/DDBJ databases">
        <title>Complete genome sequence of Temperatibacter marinus.</title>
        <authorList>
            <person name="Rong J.-C."/>
            <person name="Yi M.-L."/>
            <person name="Zhao Q."/>
        </authorList>
    </citation>
    <scope>NUCLEOTIDE SEQUENCE</scope>
    <source>
        <strain evidence="16">NBRC 110045</strain>
    </source>
</reference>
<keyword evidence="2 11" id="KW-0813">Transport</keyword>
<accession>A0AA52EI80</accession>
<dbReference type="AlphaFoldDB" id="A0AA52EI80"/>
<evidence type="ECO:0000313" key="16">
    <source>
        <dbReference type="EMBL" id="WND03012.1"/>
    </source>
</evidence>
<keyword evidence="7" id="KW-0406">Ion transport</keyword>
<dbReference type="Gene3D" id="2.40.170.20">
    <property type="entry name" value="TonB-dependent receptor, beta-barrel domain"/>
    <property type="match status" value="1"/>
</dbReference>
<evidence type="ECO:0000256" key="8">
    <source>
        <dbReference type="ARBA" id="ARBA00023077"/>
    </source>
</evidence>
<dbReference type="PANTHER" id="PTHR32552:SF81">
    <property type="entry name" value="TONB-DEPENDENT OUTER MEMBRANE RECEPTOR"/>
    <property type="match status" value="1"/>
</dbReference>
<keyword evidence="6" id="KW-0408">Iron</keyword>
<evidence type="ECO:0000259" key="14">
    <source>
        <dbReference type="Pfam" id="PF00593"/>
    </source>
</evidence>
<keyword evidence="13" id="KW-0732">Signal</keyword>
<evidence type="ECO:0000256" key="5">
    <source>
        <dbReference type="ARBA" id="ARBA00022692"/>
    </source>
</evidence>
<dbReference type="KEGG" id="tmk:QGN29_01365"/>
<comment type="subcellular location">
    <subcellularLocation>
        <location evidence="1 11">Cell outer membrane</location>
        <topology evidence="1 11">Multi-pass membrane protein</topology>
    </subcellularLocation>
</comment>
<gene>
    <name evidence="16" type="ORF">QGN29_01365</name>
</gene>
<dbReference type="InterPro" id="IPR036942">
    <property type="entry name" value="Beta-barrel_TonB_sf"/>
</dbReference>
<protein>
    <submittedName>
        <fullName evidence="16">TonB-dependent receptor</fullName>
    </submittedName>
</protein>
<dbReference type="InterPro" id="IPR039426">
    <property type="entry name" value="TonB-dep_rcpt-like"/>
</dbReference>
<dbReference type="Proteomes" id="UP001268683">
    <property type="component" value="Chromosome"/>
</dbReference>
<dbReference type="InterPro" id="IPR012910">
    <property type="entry name" value="Plug_dom"/>
</dbReference>
<keyword evidence="5 11" id="KW-0812">Transmembrane</keyword>
<keyword evidence="9 11" id="KW-0472">Membrane</keyword>
<dbReference type="PROSITE" id="PS52016">
    <property type="entry name" value="TONB_DEPENDENT_REC_3"/>
    <property type="match status" value="1"/>
</dbReference>
<feature type="domain" description="TonB-dependent receptor-like beta-barrel" evidence="14">
    <location>
        <begin position="274"/>
        <end position="799"/>
    </location>
</feature>
<dbReference type="Pfam" id="PF00593">
    <property type="entry name" value="TonB_dep_Rec_b-barrel"/>
    <property type="match status" value="1"/>
</dbReference>
<keyword evidence="10 11" id="KW-0998">Cell outer membrane</keyword>
<dbReference type="GO" id="GO:0006826">
    <property type="term" value="P:iron ion transport"/>
    <property type="evidence" value="ECO:0007669"/>
    <property type="project" value="UniProtKB-KW"/>
</dbReference>
<evidence type="ECO:0000256" key="13">
    <source>
        <dbReference type="SAM" id="SignalP"/>
    </source>
</evidence>
<name>A0AA52EI80_9PROT</name>
<keyword evidence="3 11" id="KW-1134">Transmembrane beta strand</keyword>
<evidence type="ECO:0000256" key="4">
    <source>
        <dbReference type="ARBA" id="ARBA00022496"/>
    </source>
</evidence>
<evidence type="ECO:0000313" key="17">
    <source>
        <dbReference type="Proteomes" id="UP001268683"/>
    </source>
</evidence>
<comment type="similarity">
    <text evidence="11 12">Belongs to the TonB-dependent receptor family.</text>
</comment>
<keyword evidence="16" id="KW-0675">Receptor</keyword>
<dbReference type="InterPro" id="IPR000531">
    <property type="entry name" value="Beta-barrel_TonB"/>
</dbReference>
<evidence type="ECO:0000259" key="15">
    <source>
        <dbReference type="Pfam" id="PF07715"/>
    </source>
</evidence>
<sequence>MSFEKRKPIMLGLMLSTAMSSYTVYAQEEEELALEEIVITATKRSTNLNDTAVAVTAITSGFADRTGLLGVQDVADFTPGMSASDTPNQIAIRGVGRNTNALGSDPGVALYLDGVYESESAIFGLNSLVVERVEVLRGPQGTLYGRNSVGGAVNIISKRPADNWEGEARFSYGSYEARKLEARITGPLTDSIRFSLAGSVSKRDGYQENVGIGNDKWGEDSTFWEAQLEVDITDNLSLWAKYGQSDSDTDPRHVVKINDYNRTTLRGSLVHNVRLGYTEANPSVEDPFKIRSDYDGYVRISNQHRAAIELTYAGVSFDMKYLYGSQAYDYEESIDNDYTDRTDSLVYPDPSGDPAAGFVSLPNSNINNTAEYKSWHSHEFQISSKGDSDFNWIVGAYAYKEDVRQPFSLSNPNNIYLQNPRVFVPQTPAPENAFFGFAWAEILPNPEGHYYFQEGELESKASALFGEISYAINENFTIKAGLRYSKDEKIGSERQRIVFDQMANSFDPVALATLLGGALPVGPTALNAAPYYMAYSVDFTGGFLSDTHEDEWDDVTGNLSVEYRPDVDTLVYGTFSKGYKSGGFRLGAISDDPATPRNEAAVDKETINAFELGLKKTFGDTVQLNAAAYYYDYKGLQAEVPVFRNGIPFVELYNADSARSMGLEAELIWQAGENTTVVGNYSFMDTEYNDFCGDRAATAPDGSSGCLVDSTGQGLLYDPTGNELNKAPKHKFALNVTHVVPFDAGDLSVSATYAYVDSQSHSIFTSPLTTAPSYDRADVRLSWIPTDSFWEVHATAKNVFDILATSSLSFGSSPYFHQLASYNAPRTLNLELRMKF</sequence>
<dbReference type="RefSeq" id="WP_310798858.1">
    <property type="nucleotide sequence ID" value="NZ_CP123872.1"/>
</dbReference>
<proteinExistence type="inferred from homology"/>
<evidence type="ECO:0000256" key="7">
    <source>
        <dbReference type="ARBA" id="ARBA00023065"/>
    </source>
</evidence>
<feature type="signal peptide" evidence="13">
    <location>
        <begin position="1"/>
        <end position="26"/>
    </location>
</feature>
<organism evidence="16 17">
    <name type="scientific">Temperatibacter marinus</name>
    <dbReference type="NCBI Taxonomy" id="1456591"/>
    <lineage>
        <taxon>Bacteria</taxon>
        <taxon>Pseudomonadati</taxon>
        <taxon>Pseudomonadota</taxon>
        <taxon>Alphaproteobacteria</taxon>
        <taxon>Kordiimonadales</taxon>
        <taxon>Temperatibacteraceae</taxon>
        <taxon>Temperatibacter</taxon>
    </lineage>
</organism>
<dbReference type="EMBL" id="CP123872">
    <property type="protein sequence ID" value="WND03012.1"/>
    <property type="molecule type" value="Genomic_DNA"/>
</dbReference>
<evidence type="ECO:0000256" key="1">
    <source>
        <dbReference type="ARBA" id="ARBA00004571"/>
    </source>
</evidence>
<evidence type="ECO:0000256" key="6">
    <source>
        <dbReference type="ARBA" id="ARBA00023004"/>
    </source>
</evidence>
<evidence type="ECO:0000256" key="10">
    <source>
        <dbReference type="ARBA" id="ARBA00023237"/>
    </source>
</evidence>
<evidence type="ECO:0000256" key="3">
    <source>
        <dbReference type="ARBA" id="ARBA00022452"/>
    </source>
</evidence>
<evidence type="ECO:0000256" key="9">
    <source>
        <dbReference type="ARBA" id="ARBA00023136"/>
    </source>
</evidence>
<evidence type="ECO:0000256" key="12">
    <source>
        <dbReference type="RuleBase" id="RU003357"/>
    </source>
</evidence>
<dbReference type="GO" id="GO:0009279">
    <property type="term" value="C:cell outer membrane"/>
    <property type="evidence" value="ECO:0007669"/>
    <property type="project" value="UniProtKB-SubCell"/>
</dbReference>
<evidence type="ECO:0000256" key="11">
    <source>
        <dbReference type="PROSITE-ProRule" id="PRU01360"/>
    </source>
</evidence>
<feature type="domain" description="TonB-dependent receptor plug" evidence="15">
    <location>
        <begin position="48"/>
        <end position="152"/>
    </location>
</feature>
<feature type="chain" id="PRO_5041320594" evidence="13">
    <location>
        <begin position="27"/>
        <end position="836"/>
    </location>
</feature>
<dbReference type="SUPFAM" id="SSF56935">
    <property type="entry name" value="Porins"/>
    <property type="match status" value="1"/>
</dbReference>
<dbReference type="PANTHER" id="PTHR32552">
    <property type="entry name" value="FERRICHROME IRON RECEPTOR-RELATED"/>
    <property type="match status" value="1"/>
</dbReference>
<dbReference type="Pfam" id="PF07715">
    <property type="entry name" value="Plug"/>
    <property type="match status" value="1"/>
</dbReference>